<evidence type="ECO:0008006" key="4">
    <source>
        <dbReference type="Google" id="ProtNLM"/>
    </source>
</evidence>
<dbReference type="NCBIfam" id="NF040982">
    <property type="entry name" value="ComGD"/>
    <property type="match status" value="1"/>
</dbReference>
<evidence type="ECO:0000313" key="2">
    <source>
        <dbReference type="EMBL" id="OFI50208.1"/>
    </source>
</evidence>
<comment type="caution">
    <text evidence="2">The sequence shown here is derived from an EMBL/GenBank/DDBJ whole genome shotgun (WGS) entry which is preliminary data.</text>
</comment>
<dbReference type="InterPro" id="IPR016785">
    <property type="entry name" value="ComGD"/>
</dbReference>
<dbReference type="EMBL" id="MKIR01000003">
    <property type="protein sequence ID" value="OFI50208.1"/>
    <property type="molecule type" value="Genomic_DNA"/>
</dbReference>
<reference evidence="3" key="1">
    <citation type="submission" date="2016-09" db="EMBL/GenBank/DDBJ databases">
        <title>Draft genome sequence of a novel species of the family Streptococcaceae isolated from flowers.</title>
        <authorList>
            <person name="Chuah L.-O."/>
            <person name="Yap K.-P."/>
            <person name="Thong K.L."/>
            <person name="Liong M.T."/>
            <person name="Ahmad R."/>
            <person name="Rusul G."/>
        </authorList>
    </citation>
    <scope>NUCLEOTIDE SEQUENCE [LARGE SCALE GENOMIC DNA]</scope>
    <source>
        <strain evidence="3">DF1</strain>
    </source>
</reference>
<evidence type="ECO:0000313" key="3">
    <source>
        <dbReference type="Proteomes" id="UP000178622"/>
    </source>
</evidence>
<dbReference type="STRING" id="1859473.BG261_09540"/>
<accession>A0A1E8GRU7</accession>
<sequence>MRQLRFRISAFTLLESVMSLFVISFIFMMFTISFTNTINIIKGELFILRFERIYRDTQFQSMVRKQSNNLEIVNKKLLYLGKEVEIPNQVEFLNSYKIRFSEDGGNSSLQKIEIYLPYTEKKMNYQLYVGSGKYRKSIS</sequence>
<protein>
    <recommendedName>
        <fullName evidence="4">Competence protein</fullName>
    </recommendedName>
</protein>
<dbReference type="Proteomes" id="UP000178622">
    <property type="component" value="Unassembled WGS sequence"/>
</dbReference>
<proteinExistence type="predicted"/>
<keyword evidence="1" id="KW-0812">Transmembrane</keyword>
<evidence type="ECO:0000256" key="1">
    <source>
        <dbReference type="SAM" id="Phobius"/>
    </source>
</evidence>
<gene>
    <name evidence="2" type="ORF">BG261_09540</name>
</gene>
<dbReference type="AlphaFoldDB" id="A0A1E8GRU7"/>
<feature type="transmembrane region" description="Helical" evidence="1">
    <location>
        <begin position="12"/>
        <end position="32"/>
    </location>
</feature>
<keyword evidence="1" id="KW-1133">Transmembrane helix</keyword>
<keyword evidence="1" id="KW-0472">Membrane</keyword>
<organism evidence="2 3">
    <name type="scientific">Floricoccus tropicus</name>
    <dbReference type="NCBI Taxonomy" id="1859473"/>
    <lineage>
        <taxon>Bacteria</taxon>
        <taxon>Bacillati</taxon>
        <taxon>Bacillota</taxon>
        <taxon>Bacilli</taxon>
        <taxon>Lactobacillales</taxon>
        <taxon>Streptococcaceae</taxon>
        <taxon>Floricoccus</taxon>
    </lineage>
</organism>
<keyword evidence="3" id="KW-1185">Reference proteome</keyword>
<name>A0A1E8GRU7_9LACT</name>